<dbReference type="SUPFAM" id="SSF55874">
    <property type="entry name" value="ATPase domain of HSP90 chaperone/DNA topoisomerase II/histidine kinase"/>
    <property type="match status" value="1"/>
</dbReference>
<evidence type="ECO:0000256" key="2">
    <source>
        <dbReference type="ARBA" id="ARBA00004236"/>
    </source>
</evidence>
<evidence type="ECO:0000256" key="3">
    <source>
        <dbReference type="ARBA" id="ARBA00012438"/>
    </source>
</evidence>
<dbReference type="CDD" id="cd00082">
    <property type="entry name" value="HisKA"/>
    <property type="match status" value="1"/>
</dbReference>
<evidence type="ECO:0000256" key="7">
    <source>
        <dbReference type="ARBA" id="ARBA00022777"/>
    </source>
</evidence>
<dbReference type="Gene3D" id="3.30.565.10">
    <property type="entry name" value="Histidine kinase-like ATPase, C-terminal domain"/>
    <property type="match status" value="1"/>
</dbReference>
<dbReference type="Proteomes" id="UP000616724">
    <property type="component" value="Unassembled WGS sequence"/>
</dbReference>
<proteinExistence type="predicted"/>
<keyword evidence="10 11" id="KW-0472">Membrane</keyword>
<dbReference type="PROSITE" id="PS50885">
    <property type="entry name" value="HAMP"/>
    <property type="match status" value="1"/>
</dbReference>
<gene>
    <name evidence="14" type="ORF">Plo01_29710</name>
</gene>
<evidence type="ECO:0000256" key="4">
    <source>
        <dbReference type="ARBA" id="ARBA00022553"/>
    </source>
</evidence>
<feature type="domain" description="Histidine kinase" evidence="12">
    <location>
        <begin position="142"/>
        <end position="348"/>
    </location>
</feature>
<dbReference type="SMART" id="SM00388">
    <property type="entry name" value="HisKA"/>
    <property type="match status" value="1"/>
</dbReference>
<dbReference type="SMART" id="SM00387">
    <property type="entry name" value="HATPase_c"/>
    <property type="match status" value="1"/>
</dbReference>
<dbReference type="GO" id="GO:0005886">
    <property type="term" value="C:plasma membrane"/>
    <property type="evidence" value="ECO:0007669"/>
    <property type="project" value="UniProtKB-SubCell"/>
</dbReference>
<evidence type="ECO:0000313" key="14">
    <source>
        <dbReference type="EMBL" id="GIH76542.1"/>
    </source>
</evidence>
<keyword evidence="15" id="KW-1185">Reference proteome</keyword>
<dbReference type="CDD" id="cd00075">
    <property type="entry name" value="HATPase"/>
    <property type="match status" value="1"/>
</dbReference>
<evidence type="ECO:0000313" key="15">
    <source>
        <dbReference type="Proteomes" id="UP000616724"/>
    </source>
</evidence>
<dbReference type="SUPFAM" id="SSF47384">
    <property type="entry name" value="Homodimeric domain of signal transducing histidine kinase"/>
    <property type="match status" value="1"/>
</dbReference>
<dbReference type="Gene3D" id="1.10.287.130">
    <property type="match status" value="1"/>
</dbReference>
<keyword evidence="4" id="KW-0597">Phosphoprotein</keyword>
<dbReference type="GO" id="GO:0000155">
    <property type="term" value="F:phosphorelay sensor kinase activity"/>
    <property type="evidence" value="ECO:0007669"/>
    <property type="project" value="InterPro"/>
</dbReference>
<keyword evidence="7" id="KW-0418">Kinase</keyword>
<sequence>MPVRRSWSVRTRLTLIAVTTAALSDTAVTAVALYFLHDLADAYYPGEPIPWYVHPGLFAFLVGTSALGVAFSGISAYRTVTGALGPVNSITSELAEITSTDLGRRVPVPDAHDEIRELAQTINQALDRLEKAVERQRRFASDASHDLRSPLTAMRAQVEEALHYPEDVDWGPKAQAMLASLDRLQAIVADLLTLAKLDAAAPSARERIDLGRMVADELDRRERRVEVVRRLEPSVTVAGDPLQLARLLTNLMDNAERHATSAIMVTVSAHEGKAVLEVLDDGAGIAPAQREVVFARFTRLDAARARDAGGTGLGLPIAREIAQTHGGSLVVEDSSRGARFVLRIPLARRASDPGRPSGHSPGRAAAG</sequence>
<dbReference type="EMBL" id="BOOH01000021">
    <property type="protein sequence ID" value="GIH76542.1"/>
    <property type="molecule type" value="Genomic_DNA"/>
</dbReference>
<evidence type="ECO:0000256" key="1">
    <source>
        <dbReference type="ARBA" id="ARBA00000085"/>
    </source>
</evidence>
<name>A0A8J3RMK9_9ACTN</name>
<dbReference type="EC" id="2.7.13.3" evidence="3"/>
<evidence type="ECO:0000256" key="8">
    <source>
        <dbReference type="ARBA" id="ARBA00022989"/>
    </source>
</evidence>
<comment type="catalytic activity">
    <reaction evidence="1">
        <text>ATP + protein L-histidine = ADP + protein N-phospho-L-histidine.</text>
        <dbReference type="EC" id="2.7.13.3"/>
    </reaction>
</comment>
<evidence type="ECO:0000256" key="5">
    <source>
        <dbReference type="ARBA" id="ARBA00022679"/>
    </source>
</evidence>
<evidence type="ECO:0000256" key="9">
    <source>
        <dbReference type="ARBA" id="ARBA00023012"/>
    </source>
</evidence>
<dbReference type="InterPro" id="IPR036097">
    <property type="entry name" value="HisK_dim/P_sf"/>
</dbReference>
<dbReference type="Pfam" id="PF00672">
    <property type="entry name" value="HAMP"/>
    <property type="match status" value="1"/>
</dbReference>
<dbReference type="InterPro" id="IPR004358">
    <property type="entry name" value="Sig_transdc_His_kin-like_C"/>
</dbReference>
<keyword evidence="6 11" id="KW-0812">Transmembrane</keyword>
<organism evidence="14 15">
    <name type="scientific">Planobispora longispora</name>
    <dbReference type="NCBI Taxonomy" id="28887"/>
    <lineage>
        <taxon>Bacteria</taxon>
        <taxon>Bacillati</taxon>
        <taxon>Actinomycetota</taxon>
        <taxon>Actinomycetes</taxon>
        <taxon>Streptosporangiales</taxon>
        <taxon>Streptosporangiaceae</taxon>
        <taxon>Planobispora</taxon>
    </lineage>
</organism>
<comment type="subcellular location">
    <subcellularLocation>
        <location evidence="2">Cell membrane</location>
    </subcellularLocation>
</comment>
<evidence type="ECO:0000259" key="13">
    <source>
        <dbReference type="PROSITE" id="PS50885"/>
    </source>
</evidence>
<feature type="domain" description="HAMP" evidence="13">
    <location>
        <begin position="81"/>
        <end position="134"/>
    </location>
</feature>
<dbReference type="InterPro" id="IPR036890">
    <property type="entry name" value="HATPase_C_sf"/>
</dbReference>
<accession>A0A8J3RMK9</accession>
<feature type="transmembrane region" description="Helical" evidence="11">
    <location>
        <begin position="56"/>
        <end position="77"/>
    </location>
</feature>
<dbReference type="AlphaFoldDB" id="A0A8J3RMK9"/>
<keyword evidence="8 11" id="KW-1133">Transmembrane helix</keyword>
<dbReference type="PRINTS" id="PR00344">
    <property type="entry name" value="BCTRLSENSOR"/>
</dbReference>
<dbReference type="Pfam" id="PF02518">
    <property type="entry name" value="HATPase_c"/>
    <property type="match status" value="1"/>
</dbReference>
<dbReference type="Pfam" id="PF00512">
    <property type="entry name" value="HisKA"/>
    <property type="match status" value="1"/>
</dbReference>
<dbReference type="InterPro" id="IPR003660">
    <property type="entry name" value="HAMP_dom"/>
</dbReference>
<keyword evidence="9" id="KW-0902">Two-component regulatory system</keyword>
<comment type="caution">
    <text evidence="14">The sequence shown here is derived from an EMBL/GenBank/DDBJ whole genome shotgun (WGS) entry which is preliminary data.</text>
</comment>
<dbReference type="PROSITE" id="PS50109">
    <property type="entry name" value="HIS_KIN"/>
    <property type="match status" value="1"/>
</dbReference>
<evidence type="ECO:0000256" key="6">
    <source>
        <dbReference type="ARBA" id="ARBA00022692"/>
    </source>
</evidence>
<dbReference type="SUPFAM" id="SSF158472">
    <property type="entry name" value="HAMP domain-like"/>
    <property type="match status" value="1"/>
</dbReference>
<keyword evidence="5" id="KW-0808">Transferase</keyword>
<reference evidence="14 15" key="1">
    <citation type="submission" date="2021-01" db="EMBL/GenBank/DDBJ databases">
        <title>Whole genome shotgun sequence of Planobispora longispora NBRC 13918.</title>
        <authorList>
            <person name="Komaki H."/>
            <person name="Tamura T."/>
        </authorList>
    </citation>
    <scope>NUCLEOTIDE SEQUENCE [LARGE SCALE GENOMIC DNA]</scope>
    <source>
        <strain evidence="14 15">NBRC 13918</strain>
    </source>
</reference>
<dbReference type="InterPro" id="IPR003661">
    <property type="entry name" value="HisK_dim/P_dom"/>
</dbReference>
<protein>
    <recommendedName>
        <fullName evidence="3">histidine kinase</fullName>
        <ecNumber evidence="3">2.7.13.3</ecNumber>
    </recommendedName>
</protein>
<dbReference type="InterPro" id="IPR050428">
    <property type="entry name" value="TCS_sensor_his_kinase"/>
</dbReference>
<dbReference type="InterPro" id="IPR003594">
    <property type="entry name" value="HATPase_dom"/>
</dbReference>
<dbReference type="CDD" id="cd06225">
    <property type="entry name" value="HAMP"/>
    <property type="match status" value="1"/>
</dbReference>
<dbReference type="PANTHER" id="PTHR45436:SF5">
    <property type="entry name" value="SENSOR HISTIDINE KINASE TRCS"/>
    <property type="match status" value="1"/>
</dbReference>
<dbReference type="InterPro" id="IPR005467">
    <property type="entry name" value="His_kinase_dom"/>
</dbReference>
<evidence type="ECO:0000256" key="11">
    <source>
        <dbReference type="SAM" id="Phobius"/>
    </source>
</evidence>
<evidence type="ECO:0000259" key="12">
    <source>
        <dbReference type="PROSITE" id="PS50109"/>
    </source>
</evidence>
<dbReference type="PANTHER" id="PTHR45436">
    <property type="entry name" value="SENSOR HISTIDINE KINASE YKOH"/>
    <property type="match status" value="1"/>
</dbReference>
<evidence type="ECO:0000256" key="10">
    <source>
        <dbReference type="ARBA" id="ARBA00023136"/>
    </source>
</evidence>
<dbReference type="SMART" id="SM00304">
    <property type="entry name" value="HAMP"/>
    <property type="match status" value="1"/>
</dbReference>